<sequence length="129" mass="14610">MDSGRGFSFSHHHPLFLPTNLTTTMTPFLCLRLAHHFRLRSSFKKLSRLCNVPRLKDLCSTSFQFNGTDFLRFRNGAYPSQWLPCLCFFSGGDSRSNSGNEGISQSMTSTSNLWNGRQWTNALLAVNVL</sequence>
<proteinExistence type="predicted"/>
<dbReference type="EMBL" id="CM047903">
    <property type="protein sequence ID" value="KAJ0093177.1"/>
    <property type="molecule type" value="Genomic_DNA"/>
</dbReference>
<evidence type="ECO:0000313" key="2">
    <source>
        <dbReference type="Proteomes" id="UP001164250"/>
    </source>
</evidence>
<dbReference type="Proteomes" id="UP001164250">
    <property type="component" value="Chromosome 7"/>
</dbReference>
<evidence type="ECO:0000313" key="1">
    <source>
        <dbReference type="EMBL" id="KAJ0093177.1"/>
    </source>
</evidence>
<name>A0ACC1B2P1_9ROSI</name>
<protein>
    <submittedName>
        <fullName evidence="1">Uncharacterized protein</fullName>
    </submittedName>
</protein>
<reference evidence="2" key="1">
    <citation type="journal article" date="2023" name="G3 (Bethesda)">
        <title>Genome assembly and association tests identify interacting loci associated with vigor, precocity, and sex in interspecific pistachio rootstocks.</title>
        <authorList>
            <person name="Palmer W."/>
            <person name="Jacygrad E."/>
            <person name="Sagayaradj S."/>
            <person name="Cavanaugh K."/>
            <person name="Han R."/>
            <person name="Bertier L."/>
            <person name="Beede B."/>
            <person name="Kafkas S."/>
            <person name="Golino D."/>
            <person name="Preece J."/>
            <person name="Michelmore R."/>
        </authorList>
    </citation>
    <scope>NUCLEOTIDE SEQUENCE [LARGE SCALE GENOMIC DNA]</scope>
</reference>
<keyword evidence="2" id="KW-1185">Reference proteome</keyword>
<organism evidence="1 2">
    <name type="scientific">Pistacia atlantica</name>
    <dbReference type="NCBI Taxonomy" id="434234"/>
    <lineage>
        <taxon>Eukaryota</taxon>
        <taxon>Viridiplantae</taxon>
        <taxon>Streptophyta</taxon>
        <taxon>Embryophyta</taxon>
        <taxon>Tracheophyta</taxon>
        <taxon>Spermatophyta</taxon>
        <taxon>Magnoliopsida</taxon>
        <taxon>eudicotyledons</taxon>
        <taxon>Gunneridae</taxon>
        <taxon>Pentapetalae</taxon>
        <taxon>rosids</taxon>
        <taxon>malvids</taxon>
        <taxon>Sapindales</taxon>
        <taxon>Anacardiaceae</taxon>
        <taxon>Pistacia</taxon>
    </lineage>
</organism>
<accession>A0ACC1B2P1</accession>
<comment type="caution">
    <text evidence="1">The sequence shown here is derived from an EMBL/GenBank/DDBJ whole genome shotgun (WGS) entry which is preliminary data.</text>
</comment>
<gene>
    <name evidence="1" type="ORF">Patl1_25642</name>
</gene>